<keyword evidence="3" id="KW-0479">Metal-binding</keyword>
<dbReference type="Gene3D" id="3.20.20.330">
    <property type="entry name" value="Homocysteine-binding-like domain"/>
    <property type="match status" value="1"/>
</dbReference>
<dbReference type="InterPro" id="IPR036589">
    <property type="entry name" value="HCY_dom_sf"/>
</dbReference>
<evidence type="ECO:0000256" key="2">
    <source>
        <dbReference type="ARBA" id="ARBA00022679"/>
    </source>
</evidence>
<feature type="binding site" evidence="3">
    <location>
        <position position="293"/>
    </location>
    <ligand>
        <name>Zn(2+)</name>
        <dbReference type="ChEBI" id="CHEBI:29105"/>
    </ligand>
</feature>
<comment type="cofactor">
    <cofactor evidence="3">
        <name>Zn(2+)</name>
        <dbReference type="ChEBI" id="CHEBI:29105"/>
    </cofactor>
</comment>
<dbReference type="InterPro" id="IPR003726">
    <property type="entry name" value="HCY_dom"/>
</dbReference>
<protein>
    <submittedName>
        <fullName evidence="5">Homocysteine S-methyltransferase</fullName>
    </submittedName>
</protein>
<dbReference type="GO" id="GO:0046872">
    <property type="term" value="F:metal ion binding"/>
    <property type="evidence" value="ECO:0007669"/>
    <property type="project" value="UniProtKB-KW"/>
</dbReference>
<keyword evidence="1 3" id="KW-0489">Methyltransferase</keyword>
<dbReference type="EMBL" id="VRKQ01000010">
    <property type="protein sequence ID" value="TXG36624.1"/>
    <property type="molecule type" value="Genomic_DNA"/>
</dbReference>
<feature type="domain" description="Hcy-binding" evidence="4">
    <location>
        <begin position="1"/>
        <end position="308"/>
    </location>
</feature>
<dbReference type="GO" id="GO:0008168">
    <property type="term" value="F:methyltransferase activity"/>
    <property type="evidence" value="ECO:0007669"/>
    <property type="project" value="UniProtKB-UniRule"/>
</dbReference>
<evidence type="ECO:0000313" key="6">
    <source>
        <dbReference type="Proteomes" id="UP000321080"/>
    </source>
</evidence>
<keyword evidence="6" id="KW-1185">Reference proteome</keyword>
<reference evidence="5 6" key="1">
    <citation type="submission" date="2019-08" db="EMBL/GenBank/DDBJ databases">
        <title>Seonamhaeicola sediminis sp. nov., isolated from marine sediment.</title>
        <authorList>
            <person name="Cao W.R."/>
        </authorList>
    </citation>
    <scope>NUCLEOTIDE SEQUENCE [LARGE SCALE GENOMIC DNA]</scope>
    <source>
        <strain evidence="5 6">1505</strain>
    </source>
</reference>
<dbReference type="OrthoDB" id="9803687at2"/>
<dbReference type="Pfam" id="PF02574">
    <property type="entry name" value="S-methyl_trans"/>
    <property type="match status" value="1"/>
</dbReference>
<keyword evidence="2 3" id="KW-0808">Transferase</keyword>
<feature type="binding site" evidence="3">
    <location>
        <position position="294"/>
    </location>
    <ligand>
        <name>Zn(2+)</name>
        <dbReference type="ChEBI" id="CHEBI:29105"/>
    </ligand>
</feature>
<dbReference type="SUPFAM" id="SSF82282">
    <property type="entry name" value="Homocysteine S-methyltransferase"/>
    <property type="match status" value="1"/>
</dbReference>
<feature type="binding site" evidence="3">
    <location>
        <position position="224"/>
    </location>
    <ligand>
        <name>Zn(2+)</name>
        <dbReference type="ChEBI" id="CHEBI:29105"/>
    </ligand>
</feature>
<evidence type="ECO:0000256" key="1">
    <source>
        <dbReference type="ARBA" id="ARBA00022603"/>
    </source>
</evidence>
<dbReference type="GO" id="GO:0032259">
    <property type="term" value="P:methylation"/>
    <property type="evidence" value="ECO:0007669"/>
    <property type="project" value="UniProtKB-KW"/>
</dbReference>
<organism evidence="5 6">
    <name type="scientific">Seonamhaeicola maritimus</name>
    <dbReference type="NCBI Taxonomy" id="2591822"/>
    <lineage>
        <taxon>Bacteria</taxon>
        <taxon>Pseudomonadati</taxon>
        <taxon>Bacteroidota</taxon>
        <taxon>Flavobacteriia</taxon>
        <taxon>Flavobacteriales</taxon>
        <taxon>Flavobacteriaceae</taxon>
    </lineage>
</organism>
<dbReference type="PANTHER" id="PTHR11103:SF18">
    <property type="entry name" value="SLR1189 PROTEIN"/>
    <property type="match status" value="1"/>
</dbReference>
<dbReference type="Proteomes" id="UP000321080">
    <property type="component" value="Unassembled WGS sequence"/>
</dbReference>
<comment type="caution">
    <text evidence="5">The sequence shown here is derived from an EMBL/GenBank/DDBJ whole genome shotgun (WGS) entry which is preliminary data.</text>
</comment>
<sequence length="310" mass="34896">MLHILEKLQASIFLTDGGLETDLIFNKGIDLPHFAAFPLIENPKYQETFESYYREYMDMAKKHQTGYILESPTWRANPDWGFKLGYSKDDLIRVNKLAIQQMNSLRATYKRDIETIFISGQLGPRRDGYLIRNTMSAKEAEDYHKLQMSVFKNEKVDLVSAITMTYSNEALGIAKAAKANNLPVVLSFTVETDGHLPSGESLKEAIEKIDKATKTYPLYYMINCAHPTHFIDKVETSSNWKCRIKGIRANASCKSHAELDESTEVDRGNPKELGQLHKTLTTHLPELAIFGGCCGTDASHVASICNHVLA</sequence>
<evidence type="ECO:0000256" key="3">
    <source>
        <dbReference type="PROSITE-ProRule" id="PRU00333"/>
    </source>
</evidence>
<dbReference type="PROSITE" id="PS50970">
    <property type="entry name" value="HCY"/>
    <property type="match status" value="1"/>
</dbReference>
<evidence type="ECO:0000313" key="5">
    <source>
        <dbReference type="EMBL" id="TXG36624.1"/>
    </source>
</evidence>
<proteinExistence type="predicted"/>
<keyword evidence="3" id="KW-0862">Zinc</keyword>
<dbReference type="RefSeq" id="WP_147767549.1">
    <property type="nucleotide sequence ID" value="NZ_VRKQ01000010.1"/>
</dbReference>
<accession>A0A5C7GGB2</accession>
<gene>
    <name evidence="5" type="ORF">FUA22_08535</name>
</gene>
<dbReference type="PANTHER" id="PTHR11103">
    <property type="entry name" value="SLR1189 PROTEIN"/>
    <property type="match status" value="1"/>
</dbReference>
<evidence type="ECO:0000259" key="4">
    <source>
        <dbReference type="PROSITE" id="PS50970"/>
    </source>
</evidence>
<dbReference type="AlphaFoldDB" id="A0A5C7GGB2"/>
<name>A0A5C7GGB2_9FLAO</name>